<dbReference type="InterPro" id="IPR007560">
    <property type="entry name" value="Restrct_endonuc_IV_Mrr"/>
</dbReference>
<feature type="transmembrane region" description="Helical" evidence="1">
    <location>
        <begin position="40"/>
        <end position="57"/>
    </location>
</feature>
<accession>A0A373FJB8</accession>
<dbReference type="InterPro" id="IPR011335">
    <property type="entry name" value="Restrct_endonuc-II-like"/>
</dbReference>
<dbReference type="GO" id="GO:0003677">
    <property type="term" value="F:DNA binding"/>
    <property type="evidence" value="ECO:0007669"/>
    <property type="project" value="InterPro"/>
</dbReference>
<feature type="domain" description="Restriction endonuclease type IV Mrr" evidence="2">
    <location>
        <begin position="77"/>
        <end position="176"/>
    </location>
</feature>
<dbReference type="SUPFAM" id="SSF52980">
    <property type="entry name" value="Restriction endonuclease-like"/>
    <property type="match status" value="1"/>
</dbReference>
<dbReference type="EMBL" id="QURR01000015">
    <property type="protein sequence ID" value="RGE44248.1"/>
    <property type="molecule type" value="Genomic_DNA"/>
</dbReference>
<gene>
    <name evidence="3" type="ORF">DZC30_13170</name>
</gene>
<keyword evidence="4" id="KW-1185">Reference proteome</keyword>
<name>A0A373FJB8_COMTE</name>
<keyword evidence="1" id="KW-1133">Transmembrane helix</keyword>
<protein>
    <submittedName>
        <fullName evidence="3">Restriction endonuclease</fullName>
    </submittedName>
</protein>
<evidence type="ECO:0000256" key="1">
    <source>
        <dbReference type="SAM" id="Phobius"/>
    </source>
</evidence>
<evidence type="ECO:0000313" key="3">
    <source>
        <dbReference type="EMBL" id="RGE44248.1"/>
    </source>
</evidence>
<sequence length="187" mass="20397">MAENSLFAVLLRSRWWISFAICAAVVLVSLAVFPKDISPFAALGAFPFFIVGCMAFYRQMNAPSPARLQALQEQAAQQSWADFSAQLQAAWQAEGYAVERLNLPGADLMLVRNGQSCVVSARRWKAAAHGQEPLRELLAARAKLQADQAIYIALQPPGENTAAWARQNEIIVLDAKGTALLLSKAPK</sequence>
<dbReference type="Pfam" id="PF04471">
    <property type="entry name" value="Mrr_cat"/>
    <property type="match status" value="1"/>
</dbReference>
<dbReference type="OrthoDB" id="8776507at2"/>
<organism evidence="3 4">
    <name type="scientific">Comamonas testosteroni</name>
    <name type="common">Pseudomonas testosteroni</name>
    <dbReference type="NCBI Taxonomy" id="285"/>
    <lineage>
        <taxon>Bacteria</taxon>
        <taxon>Pseudomonadati</taxon>
        <taxon>Pseudomonadota</taxon>
        <taxon>Betaproteobacteria</taxon>
        <taxon>Burkholderiales</taxon>
        <taxon>Comamonadaceae</taxon>
        <taxon>Comamonas</taxon>
    </lineage>
</organism>
<keyword evidence="1" id="KW-0472">Membrane</keyword>
<dbReference type="Proteomes" id="UP000261948">
    <property type="component" value="Unassembled WGS sequence"/>
</dbReference>
<keyword evidence="3" id="KW-0378">Hydrolase</keyword>
<keyword evidence="3" id="KW-0255">Endonuclease</keyword>
<feature type="transmembrane region" description="Helical" evidence="1">
    <location>
        <begin position="15"/>
        <end position="33"/>
    </location>
</feature>
<dbReference type="GO" id="GO:0004519">
    <property type="term" value="F:endonuclease activity"/>
    <property type="evidence" value="ECO:0007669"/>
    <property type="project" value="UniProtKB-KW"/>
</dbReference>
<dbReference type="AlphaFoldDB" id="A0A373FJB8"/>
<reference evidence="3 4" key="1">
    <citation type="submission" date="2018-08" db="EMBL/GenBank/DDBJ databases">
        <title>Comamonas testosteroni strain SWCO2.</title>
        <authorList>
            <person name="Jiang N."/>
            <person name="Zhang X.Z."/>
        </authorList>
    </citation>
    <scope>NUCLEOTIDE SEQUENCE [LARGE SCALE GENOMIC DNA]</scope>
    <source>
        <strain evidence="3 4">SWCO2</strain>
    </source>
</reference>
<evidence type="ECO:0000313" key="4">
    <source>
        <dbReference type="Proteomes" id="UP000261948"/>
    </source>
</evidence>
<proteinExistence type="predicted"/>
<comment type="caution">
    <text evidence="3">The sequence shown here is derived from an EMBL/GenBank/DDBJ whole genome shotgun (WGS) entry which is preliminary data.</text>
</comment>
<dbReference type="GO" id="GO:0009307">
    <property type="term" value="P:DNA restriction-modification system"/>
    <property type="evidence" value="ECO:0007669"/>
    <property type="project" value="InterPro"/>
</dbReference>
<keyword evidence="3" id="KW-0540">Nuclease</keyword>
<keyword evidence="1" id="KW-0812">Transmembrane</keyword>
<evidence type="ECO:0000259" key="2">
    <source>
        <dbReference type="Pfam" id="PF04471"/>
    </source>
</evidence>